<feature type="transmembrane region" description="Helical" evidence="2">
    <location>
        <begin position="9"/>
        <end position="28"/>
    </location>
</feature>
<gene>
    <name evidence="3" type="ORF">J5Y06_06985</name>
</gene>
<feature type="compositionally biased region" description="Basic and acidic residues" evidence="1">
    <location>
        <begin position="86"/>
        <end position="96"/>
    </location>
</feature>
<evidence type="ECO:0000256" key="2">
    <source>
        <dbReference type="SAM" id="Phobius"/>
    </source>
</evidence>
<keyword evidence="2" id="KW-0812">Transmembrane</keyword>
<evidence type="ECO:0000256" key="1">
    <source>
        <dbReference type="SAM" id="MobiDB-lite"/>
    </source>
</evidence>
<dbReference type="AlphaFoldDB" id="A0A8J7UJ74"/>
<accession>A0A8J7UJ74</accession>
<dbReference type="EMBL" id="JAGIYY010000002">
    <property type="protein sequence ID" value="MBP0438389.1"/>
    <property type="molecule type" value="Genomic_DNA"/>
</dbReference>
<protein>
    <submittedName>
        <fullName evidence="3">Uncharacterized protein</fullName>
    </submittedName>
</protein>
<organism evidence="3 4">
    <name type="scientific">Tianweitania sediminis</name>
    <dbReference type="NCBI Taxonomy" id="1502156"/>
    <lineage>
        <taxon>Bacteria</taxon>
        <taxon>Pseudomonadati</taxon>
        <taxon>Pseudomonadota</taxon>
        <taxon>Alphaproteobacteria</taxon>
        <taxon>Hyphomicrobiales</taxon>
        <taxon>Phyllobacteriaceae</taxon>
        <taxon>Tianweitania</taxon>
    </lineage>
</organism>
<dbReference type="Proteomes" id="UP000666240">
    <property type="component" value="Unassembled WGS sequence"/>
</dbReference>
<name>A0A8J7UJ74_9HYPH</name>
<proteinExistence type="predicted"/>
<comment type="caution">
    <text evidence="3">The sequence shown here is derived from an EMBL/GenBank/DDBJ whole genome shotgun (WGS) entry which is preliminary data.</text>
</comment>
<evidence type="ECO:0000313" key="4">
    <source>
        <dbReference type="Proteomes" id="UP000666240"/>
    </source>
</evidence>
<keyword evidence="4" id="KW-1185">Reference proteome</keyword>
<keyword evidence="2" id="KW-1133">Transmembrane helix</keyword>
<keyword evidence="2" id="KW-0472">Membrane</keyword>
<reference evidence="3" key="1">
    <citation type="submission" date="2021-03" db="EMBL/GenBank/DDBJ databases">
        <title>Genome sequencing and assembly of Tianweitania sediminis.</title>
        <authorList>
            <person name="Chhetri G."/>
        </authorList>
    </citation>
    <scope>NUCLEOTIDE SEQUENCE</scope>
    <source>
        <strain evidence="3">Z8</strain>
    </source>
</reference>
<dbReference type="RefSeq" id="WP_209334435.1">
    <property type="nucleotide sequence ID" value="NZ_JAGIYY010000002.1"/>
</dbReference>
<evidence type="ECO:0000313" key="3">
    <source>
        <dbReference type="EMBL" id="MBP0438389.1"/>
    </source>
</evidence>
<feature type="region of interest" description="Disordered" evidence="1">
    <location>
        <begin position="86"/>
        <end position="107"/>
    </location>
</feature>
<feature type="transmembrane region" description="Helical" evidence="2">
    <location>
        <begin position="34"/>
        <end position="53"/>
    </location>
</feature>
<sequence>MEKKNLNRIIAAAGVLQIIGAIVVYSQAATTVILEVWAAITLGMGVLTIAVAVTNHRLREIRDALTPSSGAVLPSAPQSERIREELAAADQSRKPDLAQVGAIFKDR</sequence>